<name>A0A8E2JE40_9PEZI</name>
<evidence type="ECO:0000313" key="2">
    <source>
        <dbReference type="Proteomes" id="UP000250266"/>
    </source>
</evidence>
<gene>
    <name evidence="1" type="ORF">K432DRAFT_456446</name>
</gene>
<dbReference type="EMBL" id="KV745027">
    <property type="protein sequence ID" value="OCK79022.1"/>
    <property type="molecule type" value="Genomic_DNA"/>
</dbReference>
<organism evidence="1 2">
    <name type="scientific">Lepidopterella palustris CBS 459.81</name>
    <dbReference type="NCBI Taxonomy" id="1314670"/>
    <lineage>
        <taxon>Eukaryota</taxon>
        <taxon>Fungi</taxon>
        <taxon>Dikarya</taxon>
        <taxon>Ascomycota</taxon>
        <taxon>Pezizomycotina</taxon>
        <taxon>Dothideomycetes</taxon>
        <taxon>Pleosporomycetidae</taxon>
        <taxon>Mytilinidiales</taxon>
        <taxon>Argynnaceae</taxon>
        <taxon>Lepidopterella</taxon>
    </lineage>
</organism>
<proteinExistence type="predicted"/>
<dbReference type="Proteomes" id="UP000250266">
    <property type="component" value="Unassembled WGS sequence"/>
</dbReference>
<dbReference type="AlphaFoldDB" id="A0A8E2JE40"/>
<sequence length="110" mass="12252">MIRTLLQSKENRDKLKSVGDQRLWIELSEIAKTLLKICDDATYTTYKGGTVLEAAGSCQTRVIEIFNDPRPSTAGYGKGANTILEDAVFTRMAKDRRDSDAPFLGRGSFF</sequence>
<protein>
    <submittedName>
        <fullName evidence="1">Uncharacterized protein</fullName>
    </submittedName>
</protein>
<reference evidence="1 2" key="1">
    <citation type="journal article" date="2016" name="Nat. Commun.">
        <title>Ectomycorrhizal ecology is imprinted in the genome of the dominant symbiotic fungus Cenococcum geophilum.</title>
        <authorList>
            <consortium name="DOE Joint Genome Institute"/>
            <person name="Peter M."/>
            <person name="Kohler A."/>
            <person name="Ohm R.A."/>
            <person name="Kuo A."/>
            <person name="Krutzmann J."/>
            <person name="Morin E."/>
            <person name="Arend M."/>
            <person name="Barry K.W."/>
            <person name="Binder M."/>
            <person name="Choi C."/>
            <person name="Clum A."/>
            <person name="Copeland A."/>
            <person name="Grisel N."/>
            <person name="Haridas S."/>
            <person name="Kipfer T."/>
            <person name="LaButti K."/>
            <person name="Lindquist E."/>
            <person name="Lipzen A."/>
            <person name="Maire R."/>
            <person name="Meier B."/>
            <person name="Mihaltcheva S."/>
            <person name="Molinier V."/>
            <person name="Murat C."/>
            <person name="Poggeler S."/>
            <person name="Quandt C.A."/>
            <person name="Sperisen C."/>
            <person name="Tritt A."/>
            <person name="Tisserant E."/>
            <person name="Crous P.W."/>
            <person name="Henrissat B."/>
            <person name="Nehls U."/>
            <person name="Egli S."/>
            <person name="Spatafora J.W."/>
            <person name="Grigoriev I.V."/>
            <person name="Martin F.M."/>
        </authorList>
    </citation>
    <scope>NUCLEOTIDE SEQUENCE [LARGE SCALE GENOMIC DNA]</scope>
    <source>
        <strain evidence="1 2">CBS 459.81</strain>
    </source>
</reference>
<accession>A0A8E2JE40</accession>
<keyword evidence="2" id="KW-1185">Reference proteome</keyword>
<evidence type="ECO:0000313" key="1">
    <source>
        <dbReference type="EMBL" id="OCK79022.1"/>
    </source>
</evidence>